<gene>
    <name evidence="2" type="ORF">AB8Z38_21160</name>
</gene>
<dbReference type="RefSeq" id="WP_369719767.1">
    <property type="nucleotide sequence ID" value="NZ_CP165734.1"/>
</dbReference>
<dbReference type="Pfam" id="PF11162">
    <property type="entry name" value="DUF2946"/>
    <property type="match status" value="1"/>
</dbReference>
<evidence type="ECO:0000256" key="1">
    <source>
        <dbReference type="SAM" id="MobiDB-lite"/>
    </source>
</evidence>
<feature type="region of interest" description="Disordered" evidence="1">
    <location>
        <begin position="103"/>
        <end position="124"/>
    </location>
</feature>
<evidence type="ECO:0000313" key="2">
    <source>
        <dbReference type="EMBL" id="XDV55315.1"/>
    </source>
</evidence>
<protein>
    <submittedName>
        <fullName evidence="2">DUF2946 family protein</fullName>
    </submittedName>
</protein>
<dbReference type="AlphaFoldDB" id="A0AB39XDL6"/>
<dbReference type="InterPro" id="IPR021333">
    <property type="entry name" value="DUF2946"/>
</dbReference>
<reference evidence="2" key="1">
    <citation type="submission" date="2024-08" db="EMBL/GenBank/DDBJ databases">
        <authorList>
            <person name="Chaddad Z."/>
            <person name="Lamrabet M."/>
            <person name="Bouhnik O."/>
            <person name="Alami S."/>
            <person name="Wipf D."/>
            <person name="Courty P.E."/>
            <person name="Missbah El Idrissi M."/>
        </authorList>
    </citation>
    <scope>NUCLEOTIDE SEQUENCE</scope>
    <source>
        <strain evidence="2">LLZ17</strain>
    </source>
</reference>
<dbReference type="EMBL" id="CP165734">
    <property type="protein sequence ID" value="XDV55315.1"/>
    <property type="molecule type" value="Genomic_DNA"/>
</dbReference>
<accession>A0AB39XDL6</accession>
<sequence length="124" mass="13143">MGRRLEVFIPIMLLSILVQSFAPIAAFRAVADAVNDPLYMGSICSEAMSSPTDPRTAPTQQSQGCCVFCAAGHSVAAIAGDPPPFIFAVLQRQYQRVSWLEAAPSPSTARVGSNAEARAPPHLT</sequence>
<name>A0AB39XDL6_9BRAD</name>
<proteinExistence type="predicted"/>
<organism evidence="2">
    <name type="scientific">Bradyrhizobium sp. LLZ17</name>
    <dbReference type="NCBI Taxonomy" id="3239388"/>
    <lineage>
        <taxon>Bacteria</taxon>
        <taxon>Pseudomonadati</taxon>
        <taxon>Pseudomonadota</taxon>
        <taxon>Alphaproteobacteria</taxon>
        <taxon>Hyphomicrobiales</taxon>
        <taxon>Nitrobacteraceae</taxon>
        <taxon>Bradyrhizobium</taxon>
    </lineage>
</organism>